<reference evidence="1" key="1">
    <citation type="journal article" date="2020" name="Stud. Mycol.">
        <title>101 Dothideomycetes genomes: a test case for predicting lifestyles and emergence of pathogens.</title>
        <authorList>
            <person name="Haridas S."/>
            <person name="Albert R."/>
            <person name="Binder M."/>
            <person name="Bloem J."/>
            <person name="Labutti K."/>
            <person name="Salamov A."/>
            <person name="Andreopoulos B."/>
            <person name="Baker S."/>
            <person name="Barry K."/>
            <person name="Bills G."/>
            <person name="Bluhm B."/>
            <person name="Cannon C."/>
            <person name="Castanera R."/>
            <person name="Culley D."/>
            <person name="Daum C."/>
            <person name="Ezra D."/>
            <person name="Gonzalez J."/>
            <person name="Henrissat B."/>
            <person name="Kuo A."/>
            <person name="Liang C."/>
            <person name="Lipzen A."/>
            <person name="Lutzoni F."/>
            <person name="Magnuson J."/>
            <person name="Mondo S."/>
            <person name="Nolan M."/>
            <person name="Ohm R."/>
            <person name="Pangilinan J."/>
            <person name="Park H.-J."/>
            <person name="Ramirez L."/>
            <person name="Alfaro M."/>
            <person name="Sun H."/>
            <person name="Tritt A."/>
            <person name="Yoshinaga Y."/>
            <person name="Zwiers L.-H."/>
            <person name="Turgeon B."/>
            <person name="Goodwin S."/>
            <person name="Spatafora J."/>
            <person name="Crous P."/>
            <person name="Grigoriev I."/>
        </authorList>
    </citation>
    <scope>NUCLEOTIDE SEQUENCE</scope>
    <source>
        <strain evidence="1">Tuck. ex Michener</strain>
    </source>
</reference>
<dbReference type="EMBL" id="ML991816">
    <property type="protein sequence ID" value="KAF2232429.1"/>
    <property type="molecule type" value="Genomic_DNA"/>
</dbReference>
<dbReference type="AlphaFoldDB" id="A0A6A6GVS2"/>
<accession>A0A6A6GVS2</accession>
<dbReference type="EMBL" id="ML991857">
    <property type="protein sequence ID" value="KAF2229681.1"/>
    <property type="molecule type" value="Genomic_DNA"/>
</dbReference>
<dbReference type="Proteomes" id="UP000800092">
    <property type="component" value="Unassembled WGS sequence"/>
</dbReference>
<organism evidence="1 3">
    <name type="scientific">Viridothelium virens</name>
    <name type="common">Speckled blister lichen</name>
    <name type="synonym">Trypethelium virens</name>
    <dbReference type="NCBI Taxonomy" id="1048519"/>
    <lineage>
        <taxon>Eukaryota</taxon>
        <taxon>Fungi</taxon>
        <taxon>Dikarya</taxon>
        <taxon>Ascomycota</taxon>
        <taxon>Pezizomycotina</taxon>
        <taxon>Dothideomycetes</taxon>
        <taxon>Dothideomycetes incertae sedis</taxon>
        <taxon>Trypetheliales</taxon>
        <taxon>Trypetheliaceae</taxon>
        <taxon>Viridothelium</taxon>
    </lineage>
</organism>
<name>A0A6A6GVS2_VIRVR</name>
<keyword evidence="3" id="KW-1185">Reference proteome</keyword>
<sequence>MDLIDQLITASNSQEPGEEILPKIEKKVHRSTAWRHKVGQTVPRGNVRNHTNALLQHQQEMDLVAQINKATD</sequence>
<evidence type="ECO:0000313" key="3">
    <source>
        <dbReference type="Proteomes" id="UP000800092"/>
    </source>
</evidence>
<gene>
    <name evidence="2" type="ORF">EV356DRAFT_505395</name>
    <name evidence="1" type="ORF">EV356DRAFT_510342</name>
</gene>
<evidence type="ECO:0000313" key="2">
    <source>
        <dbReference type="EMBL" id="KAF2232429.1"/>
    </source>
</evidence>
<proteinExistence type="predicted"/>
<evidence type="ECO:0000313" key="1">
    <source>
        <dbReference type="EMBL" id="KAF2229681.1"/>
    </source>
</evidence>
<protein>
    <submittedName>
        <fullName evidence="1">Uncharacterized protein</fullName>
    </submittedName>
</protein>